<name>A0A4S2KG76_9HYME</name>
<evidence type="ECO:0000313" key="3">
    <source>
        <dbReference type="Proteomes" id="UP000310200"/>
    </source>
</evidence>
<feature type="compositionally biased region" description="Basic and acidic residues" evidence="1">
    <location>
        <begin position="43"/>
        <end position="53"/>
    </location>
</feature>
<dbReference type="Proteomes" id="UP000310200">
    <property type="component" value="Unassembled WGS sequence"/>
</dbReference>
<dbReference type="AlphaFoldDB" id="A0A4S2KG76"/>
<accession>A0A4S2KG76</accession>
<keyword evidence="3" id="KW-1185">Reference proteome</keyword>
<comment type="caution">
    <text evidence="2">The sequence shown here is derived from an EMBL/GenBank/DDBJ whole genome shotgun (WGS) entry which is preliminary data.</text>
</comment>
<feature type="compositionally biased region" description="Acidic residues" evidence="1">
    <location>
        <begin position="54"/>
        <end position="63"/>
    </location>
</feature>
<evidence type="ECO:0000313" key="2">
    <source>
        <dbReference type="EMBL" id="TGZ48431.1"/>
    </source>
</evidence>
<proteinExistence type="predicted"/>
<gene>
    <name evidence="2" type="ORF">DBV15_09011</name>
</gene>
<protein>
    <submittedName>
        <fullName evidence="2">Uncharacterized protein</fullName>
    </submittedName>
</protein>
<organism evidence="2 3">
    <name type="scientific">Temnothorax longispinosus</name>
    <dbReference type="NCBI Taxonomy" id="300112"/>
    <lineage>
        <taxon>Eukaryota</taxon>
        <taxon>Metazoa</taxon>
        <taxon>Ecdysozoa</taxon>
        <taxon>Arthropoda</taxon>
        <taxon>Hexapoda</taxon>
        <taxon>Insecta</taxon>
        <taxon>Pterygota</taxon>
        <taxon>Neoptera</taxon>
        <taxon>Endopterygota</taxon>
        <taxon>Hymenoptera</taxon>
        <taxon>Apocrita</taxon>
        <taxon>Aculeata</taxon>
        <taxon>Formicoidea</taxon>
        <taxon>Formicidae</taxon>
        <taxon>Myrmicinae</taxon>
        <taxon>Temnothorax</taxon>
    </lineage>
</organism>
<reference evidence="2 3" key="1">
    <citation type="journal article" date="2019" name="Philos. Trans. R. Soc. Lond., B, Biol. Sci.">
        <title>Ant behaviour and brain gene expression of defending hosts depend on the ecological success of the intruding social parasite.</title>
        <authorList>
            <person name="Kaur R."/>
            <person name="Stoldt M."/>
            <person name="Jongepier E."/>
            <person name="Feldmeyer B."/>
            <person name="Menzel F."/>
            <person name="Bornberg-Bauer E."/>
            <person name="Foitzik S."/>
        </authorList>
    </citation>
    <scope>NUCLEOTIDE SEQUENCE [LARGE SCALE GENOMIC DNA]</scope>
    <source>
        <tissue evidence="2">Whole body</tissue>
    </source>
</reference>
<sequence>MRAEGSTREGERRREIERDGKWDTVGAGGTAASTGRSSGDEVVTVRRCDGKVVEEEEEEEEEEERRSGGGGENLRRFHAWRAVRGGTGQPDRAASLAGCARKASSC</sequence>
<dbReference type="EMBL" id="QBLH01002480">
    <property type="protein sequence ID" value="TGZ48431.1"/>
    <property type="molecule type" value="Genomic_DNA"/>
</dbReference>
<feature type="region of interest" description="Disordered" evidence="1">
    <location>
        <begin position="1"/>
        <end position="74"/>
    </location>
</feature>
<feature type="compositionally biased region" description="Basic and acidic residues" evidence="1">
    <location>
        <begin position="1"/>
        <end position="22"/>
    </location>
</feature>
<evidence type="ECO:0000256" key="1">
    <source>
        <dbReference type="SAM" id="MobiDB-lite"/>
    </source>
</evidence>